<organism evidence="3">
    <name type="scientific">Drosophila sechellia</name>
    <name type="common">Fruit fly</name>
    <dbReference type="NCBI Taxonomy" id="7238"/>
    <lineage>
        <taxon>Eukaryota</taxon>
        <taxon>Metazoa</taxon>
        <taxon>Ecdysozoa</taxon>
        <taxon>Arthropoda</taxon>
        <taxon>Hexapoda</taxon>
        <taxon>Insecta</taxon>
        <taxon>Pterygota</taxon>
        <taxon>Neoptera</taxon>
        <taxon>Endopterygota</taxon>
        <taxon>Diptera</taxon>
        <taxon>Brachycera</taxon>
        <taxon>Muscomorpha</taxon>
        <taxon>Ephydroidea</taxon>
        <taxon>Drosophilidae</taxon>
        <taxon>Drosophila</taxon>
        <taxon>Sophophora</taxon>
    </lineage>
</organism>
<gene>
    <name evidence="2" type="primary">Dsec\GM13701</name>
    <name evidence="2" type="ORF">Dsec_GM13701</name>
</gene>
<accession>B4IJT3</accession>
<dbReference type="EMBL" id="CH480849">
    <property type="protein sequence ID" value="EDW51236.1"/>
    <property type="molecule type" value="Genomic_DNA"/>
</dbReference>
<reference evidence="2 3" key="1">
    <citation type="journal article" date="2007" name="Nature">
        <title>Evolution of genes and genomes on the Drosophila phylogeny.</title>
        <authorList>
            <consortium name="Drosophila 12 Genomes Consortium"/>
            <person name="Clark A.G."/>
            <person name="Eisen M.B."/>
            <person name="Smith D.R."/>
            <person name="Bergman C.M."/>
            <person name="Oliver B."/>
            <person name="Markow T.A."/>
            <person name="Kaufman T.C."/>
            <person name="Kellis M."/>
            <person name="Gelbart W."/>
            <person name="Iyer V.N."/>
            <person name="Pollard D.A."/>
            <person name="Sackton T.B."/>
            <person name="Larracuente A.M."/>
            <person name="Singh N.D."/>
            <person name="Abad J.P."/>
            <person name="Abt D.N."/>
            <person name="Adryan B."/>
            <person name="Aguade M."/>
            <person name="Akashi H."/>
            <person name="Anderson W.W."/>
            <person name="Aquadro C.F."/>
            <person name="Ardell D.H."/>
            <person name="Arguello R."/>
            <person name="Artieri C.G."/>
            <person name="Barbash D.A."/>
            <person name="Barker D."/>
            <person name="Barsanti P."/>
            <person name="Batterham P."/>
            <person name="Batzoglou S."/>
            <person name="Begun D."/>
            <person name="Bhutkar A."/>
            <person name="Blanco E."/>
            <person name="Bosak S.A."/>
            <person name="Bradley R.K."/>
            <person name="Brand A.D."/>
            <person name="Brent M.R."/>
            <person name="Brooks A.N."/>
            <person name="Brown R.H."/>
            <person name="Butlin R.K."/>
            <person name="Caggese C."/>
            <person name="Calvi B.R."/>
            <person name="Bernardo de Carvalho A."/>
            <person name="Caspi A."/>
            <person name="Castrezana S."/>
            <person name="Celniker S.E."/>
            <person name="Chang J.L."/>
            <person name="Chapple C."/>
            <person name="Chatterji S."/>
            <person name="Chinwalla A."/>
            <person name="Civetta A."/>
            <person name="Clifton S.W."/>
            <person name="Comeron J.M."/>
            <person name="Costello J.C."/>
            <person name="Coyne J.A."/>
            <person name="Daub J."/>
            <person name="David R.G."/>
            <person name="Delcher A.L."/>
            <person name="Delehaunty K."/>
            <person name="Do C.B."/>
            <person name="Ebling H."/>
            <person name="Edwards K."/>
            <person name="Eickbush T."/>
            <person name="Evans J.D."/>
            <person name="Filipski A."/>
            <person name="Findeiss S."/>
            <person name="Freyhult E."/>
            <person name="Fulton L."/>
            <person name="Fulton R."/>
            <person name="Garcia A.C."/>
            <person name="Gardiner A."/>
            <person name="Garfield D.A."/>
            <person name="Garvin B.E."/>
            <person name="Gibson G."/>
            <person name="Gilbert D."/>
            <person name="Gnerre S."/>
            <person name="Godfrey J."/>
            <person name="Good R."/>
            <person name="Gotea V."/>
            <person name="Gravely B."/>
            <person name="Greenberg A.J."/>
            <person name="Griffiths-Jones S."/>
            <person name="Gross S."/>
            <person name="Guigo R."/>
            <person name="Gustafson E.A."/>
            <person name="Haerty W."/>
            <person name="Hahn M.W."/>
            <person name="Halligan D.L."/>
            <person name="Halpern A.L."/>
            <person name="Halter G.M."/>
            <person name="Han M.V."/>
            <person name="Heger A."/>
            <person name="Hillier L."/>
            <person name="Hinrichs A.S."/>
            <person name="Holmes I."/>
            <person name="Hoskins R.A."/>
            <person name="Hubisz M.J."/>
            <person name="Hultmark D."/>
            <person name="Huntley M.A."/>
            <person name="Jaffe D.B."/>
            <person name="Jagadeeshan S."/>
            <person name="Jeck W.R."/>
            <person name="Johnson J."/>
            <person name="Jones C.D."/>
            <person name="Jordan W.C."/>
            <person name="Karpen G.H."/>
            <person name="Kataoka E."/>
            <person name="Keightley P.D."/>
            <person name="Kheradpour P."/>
            <person name="Kirkness E.F."/>
            <person name="Koerich L.B."/>
            <person name="Kristiansen K."/>
            <person name="Kudrna D."/>
            <person name="Kulathinal R.J."/>
            <person name="Kumar S."/>
            <person name="Kwok R."/>
            <person name="Lander E."/>
            <person name="Langley C.H."/>
            <person name="Lapoint R."/>
            <person name="Lazzaro B.P."/>
            <person name="Lee S.J."/>
            <person name="Levesque L."/>
            <person name="Li R."/>
            <person name="Lin C.F."/>
            <person name="Lin M.F."/>
            <person name="Lindblad-Toh K."/>
            <person name="Llopart A."/>
            <person name="Long M."/>
            <person name="Low L."/>
            <person name="Lozovsky E."/>
            <person name="Lu J."/>
            <person name="Luo M."/>
            <person name="Machado C.A."/>
            <person name="Makalowski W."/>
            <person name="Marzo M."/>
            <person name="Matsuda M."/>
            <person name="Matzkin L."/>
            <person name="McAllister B."/>
            <person name="McBride C.S."/>
            <person name="McKernan B."/>
            <person name="McKernan K."/>
            <person name="Mendez-Lago M."/>
            <person name="Minx P."/>
            <person name="Mollenhauer M.U."/>
            <person name="Montooth K."/>
            <person name="Mount S.M."/>
            <person name="Mu X."/>
            <person name="Myers E."/>
            <person name="Negre B."/>
            <person name="Newfeld S."/>
            <person name="Nielsen R."/>
            <person name="Noor M.A."/>
            <person name="O'Grady P."/>
            <person name="Pachter L."/>
            <person name="Papaceit M."/>
            <person name="Parisi M.J."/>
            <person name="Parisi M."/>
            <person name="Parts L."/>
            <person name="Pedersen J.S."/>
            <person name="Pesole G."/>
            <person name="Phillippy A.M."/>
            <person name="Ponting C.P."/>
            <person name="Pop M."/>
            <person name="Porcelli D."/>
            <person name="Powell J.R."/>
            <person name="Prohaska S."/>
            <person name="Pruitt K."/>
            <person name="Puig M."/>
            <person name="Quesneville H."/>
            <person name="Ram K.R."/>
            <person name="Rand D."/>
            <person name="Rasmussen M.D."/>
            <person name="Reed L.K."/>
            <person name="Reenan R."/>
            <person name="Reily A."/>
            <person name="Remington K.A."/>
            <person name="Rieger T.T."/>
            <person name="Ritchie M.G."/>
            <person name="Robin C."/>
            <person name="Rogers Y.H."/>
            <person name="Rohde C."/>
            <person name="Rozas J."/>
            <person name="Rubenfield M.J."/>
            <person name="Ruiz A."/>
            <person name="Russo S."/>
            <person name="Salzberg S.L."/>
            <person name="Sanchez-Gracia A."/>
            <person name="Saranga D.J."/>
            <person name="Sato H."/>
            <person name="Schaeffer S.W."/>
            <person name="Schatz M.C."/>
            <person name="Schlenke T."/>
            <person name="Schwartz R."/>
            <person name="Segarra C."/>
            <person name="Singh R.S."/>
            <person name="Sirot L."/>
            <person name="Sirota M."/>
            <person name="Sisneros N.B."/>
            <person name="Smith C.D."/>
            <person name="Smith T.F."/>
            <person name="Spieth J."/>
            <person name="Stage D.E."/>
            <person name="Stark A."/>
            <person name="Stephan W."/>
            <person name="Strausberg R.L."/>
            <person name="Strempel S."/>
            <person name="Sturgill D."/>
            <person name="Sutton G."/>
            <person name="Sutton G.G."/>
            <person name="Tao W."/>
            <person name="Teichmann S."/>
            <person name="Tobari Y.N."/>
            <person name="Tomimura Y."/>
            <person name="Tsolas J.M."/>
            <person name="Valente V.L."/>
            <person name="Venter E."/>
            <person name="Venter J.C."/>
            <person name="Vicario S."/>
            <person name="Vieira F.G."/>
            <person name="Vilella A.J."/>
            <person name="Villasante A."/>
            <person name="Walenz B."/>
            <person name="Wang J."/>
            <person name="Wasserman M."/>
            <person name="Watts T."/>
            <person name="Wilson D."/>
            <person name="Wilson R.K."/>
            <person name="Wing R.A."/>
            <person name="Wolfner M.F."/>
            <person name="Wong A."/>
            <person name="Wong G.K."/>
            <person name="Wu C.I."/>
            <person name="Wu G."/>
            <person name="Yamamoto D."/>
            <person name="Yang H.P."/>
            <person name="Yang S.P."/>
            <person name="Yorke J.A."/>
            <person name="Yoshida K."/>
            <person name="Zdobnov E."/>
            <person name="Zhang P."/>
            <person name="Zhang Y."/>
            <person name="Zimin A.V."/>
            <person name="Baldwin J."/>
            <person name="Abdouelleil A."/>
            <person name="Abdulkadir J."/>
            <person name="Abebe A."/>
            <person name="Abera B."/>
            <person name="Abreu J."/>
            <person name="Acer S.C."/>
            <person name="Aftuck L."/>
            <person name="Alexander A."/>
            <person name="An P."/>
            <person name="Anderson E."/>
            <person name="Anderson S."/>
            <person name="Arachi H."/>
            <person name="Azer M."/>
            <person name="Bachantsang P."/>
            <person name="Barry A."/>
            <person name="Bayul T."/>
            <person name="Berlin A."/>
            <person name="Bessette D."/>
            <person name="Bloom T."/>
            <person name="Blye J."/>
            <person name="Boguslavskiy L."/>
            <person name="Bonnet C."/>
            <person name="Boukhgalter B."/>
            <person name="Bourzgui I."/>
            <person name="Brown A."/>
            <person name="Cahill P."/>
            <person name="Channer S."/>
            <person name="Cheshatsang Y."/>
            <person name="Chuda L."/>
            <person name="Citroen M."/>
            <person name="Collymore A."/>
            <person name="Cooke P."/>
            <person name="Costello M."/>
            <person name="D'Aco K."/>
            <person name="Daza R."/>
            <person name="De Haan G."/>
            <person name="DeGray S."/>
            <person name="DeMaso C."/>
            <person name="Dhargay N."/>
            <person name="Dooley K."/>
            <person name="Dooley E."/>
            <person name="Doricent M."/>
            <person name="Dorje P."/>
            <person name="Dorjee K."/>
            <person name="Dupes A."/>
            <person name="Elong R."/>
            <person name="Falk J."/>
            <person name="Farina A."/>
            <person name="Faro S."/>
            <person name="Ferguson D."/>
            <person name="Fisher S."/>
            <person name="Foley C.D."/>
            <person name="Franke A."/>
            <person name="Friedrich D."/>
            <person name="Gadbois L."/>
            <person name="Gearin G."/>
            <person name="Gearin C.R."/>
            <person name="Giannoukos G."/>
            <person name="Goode T."/>
            <person name="Graham J."/>
            <person name="Grandbois E."/>
            <person name="Grewal S."/>
            <person name="Gyaltsen K."/>
            <person name="Hafez N."/>
            <person name="Hagos B."/>
            <person name="Hall J."/>
            <person name="Henson C."/>
            <person name="Hollinger A."/>
            <person name="Honan T."/>
            <person name="Huard M.D."/>
            <person name="Hughes L."/>
            <person name="Hurhula B."/>
            <person name="Husby M.E."/>
            <person name="Kamat A."/>
            <person name="Kanga B."/>
            <person name="Kashin S."/>
            <person name="Khazanovich D."/>
            <person name="Kisner P."/>
            <person name="Lance K."/>
            <person name="Lara M."/>
            <person name="Lee W."/>
            <person name="Lennon N."/>
            <person name="Letendre F."/>
            <person name="LeVine R."/>
            <person name="Lipovsky A."/>
            <person name="Liu X."/>
            <person name="Liu J."/>
            <person name="Liu S."/>
            <person name="Lokyitsang T."/>
            <person name="Lokyitsang Y."/>
            <person name="Lubonja R."/>
            <person name="Lui A."/>
            <person name="MacDonald P."/>
            <person name="Magnisalis V."/>
            <person name="Maru K."/>
            <person name="Matthews C."/>
            <person name="McCusker W."/>
            <person name="McDonough S."/>
            <person name="Mehta T."/>
            <person name="Meldrim J."/>
            <person name="Meneus L."/>
            <person name="Mihai O."/>
            <person name="Mihalev A."/>
            <person name="Mihova T."/>
            <person name="Mittelman R."/>
            <person name="Mlenga V."/>
            <person name="Montmayeur A."/>
            <person name="Mulrain L."/>
            <person name="Navidi A."/>
            <person name="Naylor J."/>
            <person name="Negash T."/>
            <person name="Nguyen T."/>
            <person name="Nguyen N."/>
            <person name="Nicol R."/>
            <person name="Norbu C."/>
            <person name="Norbu N."/>
            <person name="Novod N."/>
            <person name="O'Neill B."/>
            <person name="Osman S."/>
            <person name="Markiewicz E."/>
            <person name="Oyono O.L."/>
            <person name="Patti C."/>
            <person name="Phunkhang P."/>
            <person name="Pierre F."/>
            <person name="Priest M."/>
            <person name="Raghuraman S."/>
            <person name="Rege F."/>
            <person name="Reyes R."/>
            <person name="Rise C."/>
            <person name="Rogov P."/>
            <person name="Ross K."/>
            <person name="Ryan E."/>
            <person name="Settipalli S."/>
            <person name="Shea T."/>
            <person name="Sherpa N."/>
            <person name="Shi L."/>
            <person name="Shih D."/>
            <person name="Sparrow T."/>
            <person name="Spaulding J."/>
            <person name="Stalker J."/>
            <person name="Stange-Thomann N."/>
            <person name="Stavropoulos S."/>
            <person name="Stone C."/>
            <person name="Strader C."/>
            <person name="Tesfaye S."/>
            <person name="Thomson T."/>
            <person name="Thoulutsang Y."/>
            <person name="Thoulutsang D."/>
            <person name="Topham K."/>
            <person name="Topping I."/>
            <person name="Tsamla T."/>
            <person name="Vassiliev H."/>
            <person name="Vo A."/>
            <person name="Wangchuk T."/>
            <person name="Wangdi T."/>
            <person name="Weiand M."/>
            <person name="Wilkinson J."/>
            <person name="Wilson A."/>
            <person name="Yadav S."/>
            <person name="Young G."/>
            <person name="Yu Q."/>
            <person name="Zembek L."/>
            <person name="Zhong D."/>
            <person name="Zimmer A."/>
            <person name="Zwirko Z."/>
            <person name="Jaffe D.B."/>
            <person name="Alvarez P."/>
            <person name="Brockman W."/>
            <person name="Butler J."/>
            <person name="Chin C."/>
            <person name="Gnerre S."/>
            <person name="Grabherr M."/>
            <person name="Kleber M."/>
            <person name="Mauceli E."/>
            <person name="MacCallum I."/>
        </authorList>
    </citation>
    <scope>NUCLEOTIDE SEQUENCE [LARGE SCALE GENOMIC DNA]</scope>
    <source>
        <strain evidence="3">Rob3c / Tucson 14021-0248.25</strain>
    </source>
</reference>
<evidence type="ECO:0000313" key="3">
    <source>
        <dbReference type="Proteomes" id="UP000001292"/>
    </source>
</evidence>
<feature type="compositionally biased region" description="Polar residues" evidence="1">
    <location>
        <begin position="26"/>
        <end position="36"/>
    </location>
</feature>
<protein>
    <submittedName>
        <fullName evidence="2">GM13701</fullName>
    </submittedName>
</protein>
<sequence length="66" mass="7222">MASQQQGFKGKHPNSCSCSCSSSSSNTMTKNRTYGQRDSGHWALDTEIGNGFWLIRDAPHTTTKNA</sequence>
<dbReference type="AlphaFoldDB" id="B4IJT3"/>
<dbReference type="Proteomes" id="UP000001292">
    <property type="component" value="Unassembled WGS sequence"/>
</dbReference>
<name>B4IJT3_DROSE</name>
<dbReference type="HOGENOM" id="CLU_2833896_0_0_1"/>
<proteinExistence type="predicted"/>
<evidence type="ECO:0000256" key="1">
    <source>
        <dbReference type="SAM" id="MobiDB-lite"/>
    </source>
</evidence>
<keyword evidence="3" id="KW-1185">Reference proteome</keyword>
<evidence type="ECO:0000313" key="2">
    <source>
        <dbReference type="EMBL" id="EDW51236.1"/>
    </source>
</evidence>
<feature type="region of interest" description="Disordered" evidence="1">
    <location>
        <begin position="1"/>
        <end position="42"/>
    </location>
</feature>